<evidence type="ECO:0000256" key="6">
    <source>
        <dbReference type="ARBA" id="ARBA00023065"/>
    </source>
</evidence>
<dbReference type="Gene3D" id="3.40.50.720">
    <property type="entry name" value="NAD(P)-binding Rossmann-like Domain"/>
    <property type="match status" value="1"/>
</dbReference>
<name>A0ABR9W2A7_9MICO</name>
<dbReference type="EMBL" id="JADEYR010000011">
    <property type="protein sequence ID" value="MBE9404573.1"/>
    <property type="molecule type" value="Genomic_DNA"/>
</dbReference>
<evidence type="ECO:0000259" key="8">
    <source>
        <dbReference type="PROSITE" id="PS51202"/>
    </source>
</evidence>
<keyword evidence="10" id="KW-1185">Reference proteome</keyword>
<comment type="caution">
    <text evidence="9">The sequence shown here is derived from an EMBL/GenBank/DDBJ whole genome shotgun (WGS) entry which is preliminary data.</text>
</comment>
<evidence type="ECO:0000256" key="1">
    <source>
        <dbReference type="ARBA" id="ARBA00017378"/>
    </source>
</evidence>
<keyword evidence="6" id="KW-0406">Ion transport</keyword>
<evidence type="ECO:0000256" key="2">
    <source>
        <dbReference type="ARBA" id="ARBA00022448"/>
    </source>
</evidence>
<feature type="domain" description="RCK N-terminal" evidence="7">
    <location>
        <begin position="1"/>
        <end position="117"/>
    </location>
</feature>
<keyword evidence="3" id="KW-0633">Potassium transport</keyword>
<evidence type="ECO:0000259" key="7">
    <source>
        <dbReference type="PROSITE" id="PS51201"/>
    </source>
</evidence>
<dbReference type="InterPro" id="IPR036291">
    <property type="entry name" value="NAD(P)-bd_dom_sf"/>
</dbReference>
<dbReference type="SUPFAM" id="SSF51735">
    <property type="entry name" value="NAD(P)-binding Rossmann-fold domains"/>
    <property type="match status" value="1"/>
</dbReference>
<keyword evidence="5" id="KW-0520">NAD</keyword>
<dbReference type="SUPFAM" id="SSF116726">
    <property type="entry name" value="TrkA C-terminal domain-like"/>
    <property type="match status" value="1"/>
</dbReference>
<evidence type="ECO:0000313" key="10">
    <source>
        <dbReference type="Proteomes" id="UP000644727"/>
    </source>
</evidence>
<accession>A0ABR9W2A7</accession>
<dbReference type="Proteomes" id="UP000644727">
    <property type="component" value="Unassembled WGS sequence"/>
</dbReference>
<dbReference type="PANTHER" id="PTHR43833">
    <property type="entry name" value="POTASSIUM CHANNEL PROTEIN 2-RELATED-RELATED"/>
    <property type="match status" value="1"/>
</dbReference>
<sequence length="225" mass="24034">MKIVIVGAGSVGRSIARELMEKGHRLVLIDRKVTPERRTALPGAQWVCGDAAELGVLREAAIEEADVLVAATGDDKVNLVVSLLAKTEFLVPRTVARVSHPDNEWMFGPMWGVDVAVSTPRMITALVEEAVSVGRVVRLFQFAGSDTQMVEITLPASSPAVGRTVGSMRWPTGCVPVGIIRDGRPMAPTPHDALESGDELLFIAEPAEVGAMERLLAPADEPHDG</sequence>
<dbReference type="RefSeq" id="WP_193866316.1">
    <property type="nucleotide sequence ID" value="NZ_JADEYR010000011.1"/>
</dbReference>
<dbReference type="InterPro" id="IPR036721">
    <property type="entry name" value="RCK_C_sf"/>
</dbReference>
<organism evidence="9 10">
    <name type="scientific">Brachybacterium epidermidis</name>
    <dbReference type="NCBI Taxonomy" id="2781983"/>
    <lineage>
        <taxon>Bacteria</taxon>
        <taxon>Bacillati</taxon>
        <taxon>Actinomycetota</taxon>
        <taxon>Actinomycetes</taxon>
        <taxon>Micrococcales</taxon>
        <taxon>Dermabacteraceae</taxon>
        <taxon>Brachybacterium</taxon>
    </lineage>
</organism>
<dbReference type="PANTHER" id="PTHR43833:SF5">
    <property type="entry name" value="TRK SYSTEM POTASSIUM UPTAKE PROTEIN TRKA"/>
    <property type="match status" value="1"/>
</dbReference>
<feature type="domain" description="RCK C-terminal" evidence="8">
    <location>
        <begin position="137"/>
        <end position="218"/>
    </location>
</feature>
<dbReference type="Pfam" id="PF02080">
    <property type="entry name" value="TrkA_C"/>
    <property type="match status" value="1"/>
</dbReference>
<gene>
    <name evidence="9" type="ORF">IOE58_10400</name>
</gene>
<keyword evidence="4" id="KW-0630">Potassium</keyword>
<dbReference type="PROSITE" id="PS51202">
    <property type="entry name" value="RCK_C"/>
    <property type="match status" value="1"/>
</dbReference>
<keyword evidence="2" id="KW-0813">Transport</keyword>
<proteinExistence type="predicted"/>
<dbReference type="PRINTS" id="PR00335">
    <property type="entry name" value="KUPTAKETRKA"/>
</dbReference>
<evidence type="ECO:0000256" key="4">
    <source>
        <dbReference type="ARBA" id="ARBA00022958"/>
    </source>
</evidence>
<evidence type="ECO:0000313" key="9">
    <source>
        <dbReference type="EMBL" id="MBE9404573.1"/>
    </source>
</evidence>
<dbReference type="InterPro" id="IPR050721">
    <property type="entry name" value="Trk_Ktr_HKT_K-transport"/>
</dbReference>
<dbReference type="InterPro" id="IPR006037">
    <property type="entry name" value="RCK_C"/>
</dbReference>
<dbReference type="InterPro" id="IPR006036">
    <property type="entry name" value="K_uptake_TrkA"/>
</dbReference>
<reference evidence="9 10" key="1">
    <citation type="submission" date="2020-10" db="EMBL/GenBank/DDBJ databases">
        <title>Draft genome and description of Brachybacterium epidermidis sp nov.</title>
        <authorList>
            <person name="Boxberger M."/>
            <person name="La Scola B."/>
        </authorList>
    </citation>
    <scope>NUCLEOTIDE SEQUENCE [LARGE SCALE GENOMIC DNA]</scope>
    <source>
        <strain evidence="9 10">Marseille-Q2903</strain>
    </source>
</reference>
<evidence type="ECO:0000256" key="3">
    <source>
        <dbReference type="ARBA" id="ARBA00022538"/>
    </source>
</evidence>
<dbReference type="Pfam" id="PF02254">
    <property type="entry name" value="TrkA_N"/>
    <property type="match status" value="1"/>
</dbReference>
<dbReference type="Gene3D" id="3.30.70.1450">
    <property type="entry name" value="Regulator of K+ conductance, C-terminal domain"/>
    <property type="match status" value="1"/>
</dbReference>
<protein>
    <recommendedName>
        <fullName evidence="1">Trk system potassium uptake protein TrkA</fullName>
    </recommendedName>
</protein>
<dbReference type="InterPro" id="IPR003148">
    <property type="entry name" value="RCK_N"/>
</dbReference>
<evidence type="ECO:0000256" key="5">
    <source>
        <dbReference type="ARBA" id="ARBA00023027"/>
    </source>
</evidence>
<dbReference type="PROSITE" id="PS51201">
    <property type="entry name" value="RCK_N"/>
    <property type="match status" value="1"/>
</dbReference>